<accession>D2MPK6</accession>
<sequence>MRNMTDEEIFKLAKELTFKALDAGHVATLVDGEKNGKNVANFLKSTYDNLKLHFGKVD</sequence>
<keyword evidence="2" id="KW-1185">Reference proteome</keyword>
<dbReference type="AlphaFoldDB" id="D2MPK6"/>
<gene>
    <name evidence="1" type="ORF">HMPREF9013_1323</name>
</gene>
<comment type="caution">
    <text evidence="1">The sequence shown here is derived from an EMBL/GenBank/DDBJ whole genome shotgun (WGS) entry which is preliminary data.</text>
</comment>
<dbReference type="RefSeq" id="WP_006627319.1">
    <property type="nucleotide sequence ID" value="NZ_ADFR01000009.1"/>
</dbReference>
<dbReference type="Proteomes" id="UP000005017">
    <property type="component" value="Unassembled WGS sequence"/>
</dbReference>
<name>D2MPK6_9FIRM</name>
<evidence type="ECO:0000313" key="2">
    <source>
        <dbReference type="Proteomes" id="UP000005017"/>
    </source>
</evidence>
<dbReference type="EMBL" id="ADFR01000009">
    <property type="protein sequence ID" value="EFC05618.1"/>
    <property type="molecule type" value="Genomic_DNA"/>
</dbReference>
<organism evidence="1 2">
    <name type="scientific">Bulleidia extructa W1219</name>
    <dbReference type="NCBI Taxonomy" id="679192"/>
    <lineage>
        <taxon>Bacteria</taxon>
        <taxon>Bacillati</taxon>
        <taxon>Bacillota</taxon>
        <taxon>Erysipelotrichia</taxon>
        <taxon>Erysipelotrichales</taxon>
        <taxon>Erysipelotrichaceae</taxon>
        <taxon>Bulleidia</taxon>
    </lineage>
</organism>
<reference evidence="2" key="1">
    <citation type="submission" date="2009-12" db="EMBL/GenBank/DDBJ databases">
        <title>Sequence of Clostridiales genomosp. BVAB3 str. UPII9-5.</title>
        <authorList>
            <person name="Madupu R."/>
            <person name="Durkin A.S."/>
            <person name="Torralba M."/>
            <person name="Methe B."/>
            <person name="Sutton G.G."/>
            <person name="Strausberg R.L."/>
            <person name="Nelson K.E."/>
        </authorList>
    </citation>
    <scope>NUCLEOTIDE SEQUENCE [LARGE SCALE GENOMIC DNA]</scope>
    <source>
        <strain evidence="2">W1219</strain>
    </source>
</reference>
<evidence type="ECO:0000313" key="1">
    <source>
        <dbReference type="EMBL" id="EFC05618.1"/>
    </source>
</evidence>
<protein>
    <submittedName>
        <fullName evidence="1">Uncharacterized protein</fullName>
    </submittedName>
</protein>
<proteinExistence type="predicted"/>